<gene>
    <name evidence="2" type="ORF">STRMA_0085</name>
</gene>
<evidence type="ECO:0000313" key="3">
    <source>
        <dbReference type="Proteomes" id="UP000003573"/>
    </source>
</evidence>
<comment type="caution">
    <text evidence="2">The sequence shown here is derived from an EMBL/GenBank/DDBJ whole genome shotgun (WGS) entry which is preliminary data.</text>
</comment>
<dbReference type="Gene3D" id="3.40.50.2020">
    <property type="match status" value="1"/>
</dbReference>
<dbReference type="InterPro" id="IPR051910">
    <property type="entry name" value="ComF/GntX_DNA_util-trans"/>
</dbReference>
<proteinExistence type="inferred from homology"/>
<name>G5JY38_9STRE</name>
<reference evidence="2 3" key="1">
    <citation type="journal article" date="2014" name="Int. J. Syst. Evol. Microbiol.">
        <title>Phylogenomics and the dynamic genome evolution of the genus Streptococcus.</title>
        <authorList>
            <consortium name="The Broad Institute Genome Sequencing Platform"/>
            <person name="Richards V.P."/>
            <person name="Palmer S.R."/>
            <person name="Pavinski Bitar P.D."/>
            <person name="Qin X."/>
            <person name="Weinstock G.M."/>
            <person name="Highlander S.K."/>
            <person name="Town C.D."/>
            <person name="Burne R.A."/>
            <person name="Stanhope M.J."/>
        </authorList>
    </citation>
    <scope>NUCLEOTIDE SEQUENCE [LARGE SCALE GENOMIC DNA]</scope>
    <source>
        <strain evidence="2 3">NCTC 11558</strain>
    </source>
</reference>
<dbReference type="RefSeq" id="WP_003078542.1">
    <property type="nucleotide sequence ID" value="NZ_AEUW02000001.1"/>
</dbReference>
<dbReference type="PANTHER" id="PTHR47505:SF1">
    <property type="entry name" value="DNA UTILIZATION PROTEIN YHGH"/>
    <property type="match status" value="1"/>
</dbReference>
<evidence type="ECO:0000313" key="2">
    <source>
        <dbReference type="EMBL" id="EHJ51562.1"/>
    </source>
</evidence>
<dbReference type="STRING" id="764298.STRMA_0085"/>
<dbReference type="InterPro" id="IPR029057">
    <property type="entry name" value="PRTase-like"/>
</dbReference>
<dbReference type="PANTHER" id="PTHR47505">
    <property type="entry name" value="DNA UTILIZATION PROTEIN YHGH"/>
    <property type="match status" value="1"/>
</dbReference>
<comment type="similarity">
    <text evidence="1">Belongs to the ComF/GntX family.</text>
</comment>
<organism evidence="2 3">
    <name type="scientific">Streptococcus macacae NCTC 11558</name>
    <dbReference type="NCBI Taxonomy" id="764298"/>
    <lineage>
        <taxon>Bacteria</taxon>
        <taxon>Bacillati</taxon>
        <taxon>Bacillota</taxon>
        <taxon>Bacilli</taxon>
        <taxon>Lactobacillales</taxon>
        <taxon>Streptococcaceae</taxon>
        <taxon>Streptococcus</taxon>
    </lineage>
</organism>
<dbReference type="SUPFAM" id="SSF53271">
    <property type="entry name" value="PRTase-like"/>
    <property type="match status" value="1"/>
</dbReference>
<dbReference type="InterPro" id="IPR000836">
    <property type="entry name" value="PRTase_dom"/>
</dbReference>
<accession>G5JY38</accession>
<dbReference type="eggNOG" id="COG1040">
    <property type="taxonomic scope" value="Bacteria"/>
</dbReference>
<evidence type="ECO:0000256" key="1">
    <source>
        <dbReference type="ARBA" id="ARBA00008007"/>
    </source>
</evidence>
<dbReference type="CDD" id="cd06223">
    <property type="entry name" value="PRTases_typeI"/>
    <property type="match status" value="1"/>
</dbReference>
<dbReference type="OrthoDB" id="9779910at2"/>
<keyword evidence="3" id="KW-1185">Reference proteome</keyword>
<dbReference type="EMBL" id="AEUW02000001">
    <property type="protein sequence ID" value="EHJ51562.1"/>
    <property type="molecule type" value="Genomic_DNA"/>
</dbReference>
<dbReference type="Proteomes" id="UP000003573">
    <property type="component" value="Unassembled WGS sequence"/>
</dbReference>
<sequence>MICLICRTHFEEELRFTAILFLYKNREWICPQCQSAFVPISENHCLTCYKEGNERKCNDCCFWQTKGSFVCHEALYSYNSAMKHYFSLYKFQGDYLLRKVFSKEIKKALKRYSDFTLVPIPLSEASIKQRKFNQVNAFLDDTGINYSELLGKRDTIKQQSDKTRKERLQSQQAFYLKKQSPLPPKILLIDDIYTTGATIQLASAIFRENGVKNICSFSLAR</sequence>
<dbReference type="AlphaFoldDB" id="G5JY38"/>
<protein>
    <submittedName>
        <fullName evidence="2">ComF family protein</fullName>
    </submittedName>
</protein>